<dbReference type="Gene3D" id="3.90.70.10">
    <property type="entry name" value="Cysteine proteinases"/>
    <property type="match status" value="1"/>
</dbReference>
<evidence type="ECO:0000259" key="2">
    <source>
        <dbReference type="Pfam" id="PF03412"/>
    </source>
</evidence>
<sequence>MMLSAPIVFGITFAVFVALHVGAWKLMGRLGTKARWTLGLASLLLCLPAAWFTLYYAHLLPEPPLLYELRALPFSDGFLALLGGAAGVWRYLLPKLLKTLPTACGIILLVVPFLKPVLRPIDPSQLTEHWDGDACIQSSMVTCGPASAASILRYLGDQQTTERDLAKEAWTSQSGTEAWHLAKAVKHRGFTVRFLAPDGLPDPKDLPGILGTGGAGAGHFIAVLELTPEEIVFVDPLSGKKRMSVDQFLRWTMIHPFFMSIQR</sequence>
<dbReference type="InterPro" id="IPR005074">
    <property type="entry name" value="Peptidase_C39"/>
</dbReference>
<dbReference type="Proteomes" id="UP001165653">
    <property type="component" value="Unassembled WGS sequence"/>
</dbReference>
<feature type="transmembrane region" description="Helical" evidence="1">
    <location>
        <begin position="36"/>
        <end position="57"/>
    </location>
</feature>
<accession>A0ABT3G9B7</accession>
<comment type="caution">
    <text evidence="3">The sequence shown here is derived from an EMBL/GenBank/DDBJ whole genome shotgun (WGS) entry which is preliminary data.</text>
</comment>
<reference evidence="3" key="1">
    <citation type="submission" date="2022-10" db="EMBL/GenBank/DDBJ databases">
        <title>Luteolibacter sp. GHJ8, whole genome shotgun sequencing project.</title>
        <authorList>
            <person name="Zhao G."/>
            <person name="Shen L."/>
        </authorList>
    </citation>
    <scope>NUCLEOTIDE SEQUENCE</scope>
    <source>
        <strain evidence="3">GHJ8</strain>
    </source>
</reference>
<organism evidence="3 4">
    <name type="scientific">Luteolibacter rhizosphaerae</name>
    <dbReference type="NCBI Taxonomy" id="2989719"/>
    <lineage>
        <taxon>Bacteria</taxon>
        <taxon>Pseudomonadati</taxon>
        <taxon>Verrucomicrobiota</taxon>
        <taxon>Verrucomicrobiia</taxon>
        <taxon>Verrucomicrobiales</taxon>
        <taxon>Verrucomicrobiaceae</taxon>
        <taxon>Luteolibacter</taxon>
    </lineage>
</organism>
<feature type="transmembrane region" description="Helical" evidence="1">
    <location>
        <begin position="77"/>
        <end position="93"/>
    </location>
</feature>
<evidence type="ECO:0000313" key="3">
    <source>
        <dbReference type="EMBL" id="MCW1916443.1"/>
    </source>
</evidence>
<name>A0ABT3G9B7_9BACT</name>
<gene>
    <name evidence="3" type="ORF">OJ996_22840</name>
</gene>
<keyword evidence="1" id="KW-1133">Transmembrane helix</keyword>
<protein>
    <submittedName>
        <fullName evidence="3">Cysteine peptidase family C39 domain-containing protein</fullName>
    </submittedName>
</protein>
<proteinExistence type="predicted"/>
<keyword evidence="4" id="KW-1185">Reference proteome</keyword>
<dbReference type="EMBL" id="JAPDDR010000015">
    <property type="protein sequence ID" value="MCW1916443.1"/>
    <property type="molecule type" value="Genomic_DNA"/>
</dbReference>
<evidence type="ECO:0000256" key="1">
    <source>
        <dbReference type="SAM" id="Phobius"/>
    </source>
</evidence>
<dbReference type="Pfam" id="PF03412">
    <property type="entry name" value="Peptidase_C39"/>
    <property type="match status" value="1"/>
</dbReference>
<keyword evidence="1" id="KW-0812">Transmembrane</keyword>
<feature type="domain" description="Peptidase C39" evidence="2">
    <location>
        <begin position="137"/>
        <end position="249"/>
    </location>
</feature>
<evidence type="ECO:0000313" key="4">
    <source>
        <dbReference type="Proteomes" id="UP001165653"/>
    </source>
</evidence>
<feature type="transmembrane region" description="Helical" evidence="1">
    <location>
        <begin position="6"/>
        <end position="24"/>
    </location>
</feature>
<dbReference type="RefSeq" id="WP_264516019.1">
    <property type="nucleotide sequence ID" value="NZ_JAPDDR010000015.1"/>
</dbReference>
<keyword evidence="1" id="KW-0472">Membrane</keyword>